<keyword evidence="7 9" id="KW-0675">Receptor</keyword>
<evidence type="ECO:0000256" key="6">
    <source>
        <dbReference type="ARBA" id="ARBA00023136"/>
    </source>
</evidence>
<evidence type="ECO:0000256" key="4">
    <source>
        <dbReference type="ARBA" id="ARBA00022989"/>
    </source>
</evidence>
<sequence length="389" mass="43926">MSAGGPKRETTSTRKPWPSLLPSWSQGDRLRPPGCFQIFTCAQDMELQHTCSGTNWFKVLCASTKVLPSPSFLHRIQVGLLLNGFIMKFYCCRAQQQASSSLMVYLKNLTAADFLLCLSLPLRIAHYASSSPIVQELYCSFGASALYLNMYASIIFMGYIAANRYLKIVHPSGTHVLQTVRTAHIISMVTWVFLLAKPLTSNSIRCGYMLRTSVNLFSKITHVSCTIIFLVVSISLVFFYYSTSCRVLQAQQRQLASSGSEKLVKSRRNMLVLVSIFCVCFVPYHLVRLPYTFLWSSCSVGSVLYYLKEVATMVSVFNICLDPLVYFYLCKTFRTQFAVVKLVIKSLFLLDSCVRTLPLALSRGGHNRTESFPMSFNKDMIVRTYSNHP</sequence>
<evidence type="ECO:0000256" key="7">
    <source>
        <dbReference type="ARBA" id="ARBA00023170"/>
    </source>
</evidence>
<dbReference type="PANTHER" id="PTHR24233">
    <property type="entry name" value="P2Y PURINOCEPTOR-RELATED G-PROTEIN COUPLED RECEPTOR"/>
    <property type="match status" value="1"/>
</dbReference>
<organism evidence="13 14">
    <name type="scientific">Haplochromis burtoni</name>
    <name type="common">Burton's mouthbrooder</name>
    <name type="synonym">Chromis burtoni</name>
    <dbReference type="NCBI Taxonomy" id="8153"/>
    <lineage>
        <taxon>Eukaryota</taxon>
        <taxon>Metazoa</taxon>
        <taxon>Chordata</taxon>
        <taxon>Craniata</taxon>
        <taxon>Vertebrata</taxon>
        <taxon>Euteleostomi</taxon>
        <taxon>Actinopterygii</taxon>
        <taxon>Neopterygii</taxon>
        <taxon>Teleostei</taxon>
        <taxon>Neoteleostei</taxon>
        <taxon>Acanthomorphata</taxon>
        <taxon>Ovalentaria</taxon>
        <taxon>Cichlomorphae</taxon>
        <taxon>Cichliformes</taxon>
        <taxon>Cichlidae</taxon>
        <taxon>African cichlids</taxon>
        <taxon>Pseudocrenilabrinae</taxon>
        <taxon>Haplochromini</taxon>
        <taxon>Haplochromis</taxon>
    </lineage>
</organism>
<evidence type="ECO:0000256" key="2">
    <source>
        <dbReference type="ARBA" id="ARBA00022475"/>
    </source>
</evidence>
<dbReference type="CDD" id="cd14982">
    <property type="entry name" value="7tmA_purinoceptor-like"/>
    <property type="match status" value="1"/>
</dbReference>
<evidence type="ECO:0000313" key="14">
    <source>
        <dbReference type="Proteomes" id="UP000264840"/>
    </source>
</evidence>
<keyword evidence="8 9" id="KW-0807">Transducer</keyword>
<accession>A0A3Q2VX52</accession>
<feature type="transmembrane region" description="Helical" evidence="11">
    <location>
        <begin position="104"/>
        <end position="124"/>
    </location>
</feature>
<comment type="similarity">
    <text evidence="9">Belongs to the G-protein coupled receptor 1 family.</text>
</comment>
<dbReference type="Pfam" id="PF00001">
    <property type="entry name" value="7tm_1"/>
    <property type="match status" value="1"/>
</dbReference>
<feature type="transmembrane region" description="Helical" evidence="11">
    <location>
        <begin position="220"/>
        <end position="241"/>
    </location>
</feature>
<feature type="transmembrane region" description="Helical" evidence="11">
    <location>
        <begin position="310"/>
        <end position="329"/>
    </location>
</feature>
<feature type="transmembrane region" description="Helical" evidence="11">
    <location>
        <begin position="183"/>
        <end position="200"/>
    </location>
</feature>
<keyword evidence="14" id="KW-1185">Reference proteome</keyword>
<evidence type="ECO:0000256" key="5">
    <source>
        <dbReference type="ARBA" id="ARBA00023040"/>
    </source>
</evidence>
<keyword evidence="2" id="KW-1003">Cell membrane</keyword>
<evidence type="ECO:0000256" key="8">
    <source>
        <dbReference type="ARBA" id="ARBA00023224"/>
    </source>
</evidence>
<dbReference type="InterPro" id="IPR000276">
    <property type="entry name" value="GPCR_Rhodpsn"/>
</dbReference>
<dbReference type="Proteomes" id="UP000264840">
    <property type="component" value="Unplaced"/>
</dbReference>
<evidence type="ECO:0000256" key="10">
    <source>
        <dbReference type="SAM" id="MobiDB-lite"/>
    </source>
</evidence>
<evidence type="ECO:0000256" key="9">
    <source>
        <dbReference type="RuleBase" id="RU000688"/>
    </source>
</evidence>
<evidence type="ECO:0000256" key="1">
    <source>
        <dbReference type="ARBA" id="ARBA00004651"/>
    </source>
</evidence>
<keyword evidence="5 9" id="KW-0297">G-protein coupled receptor</keyword>
<dbReference type="GeneTree" id="ENSGT01110000267167"/>
<dbReference type="GO" id="GO:0045028">
    <property type="term" value="F:G protein-coupled purinergic nucleotide receptor activity"/>
    <property type="evidence" value="ECO:0007669"/>
    <property type="project" value="TreeGrafter"/>
</dbReference>
<dbReference type="PROSITE" id="PS00237">
    <property type="entry name" value="G_PROTEIN_RECEP_F1_1"/>
    <property type="match status" value="1"/>
</dbReference>
<dbReference type="PRINTS" id="PR00237">
    <property type="entry name" value="GPCRRHODOPSN"/>
</dbReference>
<dbReference type="Ensembl" id="ENSHBUT00000025943.1">
    <property type="protein sequence ID" value="ENSHBUP00000017203.1"/>
    <property type="gene ID" value="ENSHBUG00000019233.1"/>
</dbReference>
<evidence type="ECO:0000259" key="12">
    <source>
        <dbReference type="PROSITE" id="PS50262"/>
    </source>
</evidence>
<evidence type="ECO:0000256" key="11">
    <source>
        <dbReference type="SAM" id="Phobius"/>
    </source>
</evidence>
<feature type="compositionally biased region" description="Basic and acidic residues" evidence="10">
    <location>
        <begin position="1"/>
        <end position="12"/>
    </location>
</feature>
<keyword evidence="4 11" id="KW-1133">Transmembrane helix</keyword>
<evidence type="ECO:0000256" key="3">
    <source>
        <dbReference type="ARBA" id="ARBA00022692"/>
    </source>
</evidence>
<dbReference type="AlphaFoldDB" id="A0A3Q2VX52"/>
<dbReference type="PANTHER" id="PTHR24233:SF11">
    <property type="entry name" value="P2Y PURINOCEPTOR 14-LIKE"/>
    <property type="match status" value="1"/>
</dbReference>
<dbReference type="Gene3D" id="1.20.1070.10">
    <property type="entry name" value="Rhodopsin 7-helix transmembrane proteins"/>
    <property type="match status" value="1"/>
</dbReference>
<feature type="domain" description="G-protein coupled receptors family 1 profile" evidence="12">
    <location>
        <begin position="82"/>
        <end position="326"/>
    </location>
</feature>
<dbReference type="PROSITE" id="PS50262">
    <property type="entry name" value="G_PROTEIN_RECEP_F1_2"/>
    <property type="match status" value="1"/>
</dbReference>
<protein>
    <recommendedName>
        <fullName evidence="12">G-protein coupled receptors family 1 profile domain-containing protein</fullName>
    </recommendedName>
</protein>
<dbReference type="PRINTS" id="PR01157">
    <property type="entry name" value="P2YPURNOCPTR"/>
</dbReference>
<evidence type="ECO:0000313" key="13">
    <source>
        <dbReference type="Ensembl" id="ENSHBUP00000017203.1"/>
    </source>
</evidence>
<proteinExistence type="inferred from homology"/>
<feature type="transmembrane region" description="Helical" evidence="11">
    <location>
        <begin position="144"/>
        <end position="162"/>
    </location>
</feature>
<keyword evidence="6 11" id="KW-0472">Membrane</keyword>
<name>A0A3Q2VX52_HAPBU</name>
<reference evidence="13" key="1">
    <citation type="submission" date="2025-08" db="UniProtKB">
        <authorList>
            <consortium name="Ensembl"/>
        </authorList>
    </citation>
    <scope>IDENTIFICATION</scope>
</reference>
<comment type="subcellular location">
    <subcellularLocation>
        <location evidence="1">Cell membrane</location>
        <topology evidence="1">Multi-pass membrane protein</topology>
    </subcellularLocation>
</comment>
<keyword evidence="3 9" id="KW-0812">Transmembrane</keyword>
<dbReference type="OMA" id="CCRAQQQ"/>
<reference evidence="13" key="2">
    <citation type="submission" date="2025-09" db="UniProtKB">
        <authorList>
            <consortium name="Ensembl"/>
        </authorList>
    </citation>
    <scope>IDENTIFICATION</scope>
</reference>
<feature type="transmembrane region" description="Helical" evidence="11">
    <location>
        <begin position="270"/>
        <end position="287"/>
    </location>
</feature>
<dbReference type="GO" id="GO:0005886">
    <property type="term" value="C:plasma membrane"/>
    <property type="evidence" value="ECO:0007669"/>
    <property type="project" value="UniProtKB-SubCell"/>
</dbReference>
<dbReference type="InterPro" id="IPR017452">
    <property type="entry name" value="GPCR_Rhodpsn_7TM"/>
</dbReference>
<dbReference type="SUPFAM" id="SSF81321">
    <property type="entry name" value="Family A G protein-coupled receptor-like"/>
    <property type="match status" value="1"/>
</dbReference>
<feature type="region of interest" description="Disordered" evidence="10">
    <location>
        <begin position="1"/>
        <end position="26"/>
    </location>
</feature>